<dbReference type="Pfam" id="PF03703">
    <property type="entry name" value="bPH_2"/>
    <property type="match status" value="3"/>
</dbReference>
<dbReference type="PANTHER" id="PTHR34473">
    <property type="entry name" value="UPF0699 TRANSMEMBRANE PROTEIN YDBS"/>
    <property type="match status" value="1"/>
</dbReference>
<feature type="domain" description="YdbS-like PH" evidence="2">
    <location>
        <begin position="357"/>
        <end position="432"/>
    </location>
</feature>
<keyword evidence="4" id="KW-1185">Reference proteome</keyword>
<comment type="caution">
    <text evidence="3">The sequence shown here is derived from an EMBL/GenBank/DDBJ whole genome shotgun (WGS) entry which is preliminary data.</text>
</comment>
<keyword evidence="1" id="KW-1133">Transmembrane helix</keyword>
<dbReference type="Proteomes" id="UP001500655">
    <property type="component" value="Unassembled WGS sequence"/>
</dbReference>
<reference evidence="4" key="1">
    <citation type="journal article" date="2019" name="Int. J. Syst. Evol. Microbiol.">
        <title>The Global Catalogue of Microorganisms (GCM) 10K type strain sequencing project: providing services to taxonomists for standard genome sequencing and annotation.</title>
        <authorList>
            <consortium name="The Broad Institute Genomics Platform"/>
            <consortium name="The Broad Institute Genome Sequencing Center for Infectious Disease"/>
            <person name="Wu L."/>
            <person name="Ma J."/>
        </authorList>
    </citation>
    <scope>NUCLEOTIDE SEQUENCE [LARGE SCALE GENOMIC DNA]</scope>
    <source>
        <strain evidence="4">JCM 13249</strain>
    </source>
</reference>
<dbReference type="InterPro" id="IPR005182">
    <property type="entry name" value="YdbS-like_PH"/>
</dbReference>
<keyword evidence="1" id="KW-0812">Transmembrane</keyword>
<keyword evidence="1" id="KW-0472">Membrane</keyword>
<name>A0ABP4WV75_9ACTN</name>
<dbReference type="PANTHER" id="PTHR34473:SF2">
    <property type="entry name" value="UPF0699 TRANSMEMBRANE PROTEIN YDBT"/>
    <property type="match status" value="1"/>
</dbReference>
<feature type="transmembrane region" description="Helical" evidence="1">
    <location>
        <begin position="20"/>
        <end position="39"/>
    </location>
</feature>
<dbReference type="EMBL" id="BAAALS010000016">
    <property type="protein sequence ID" value="GAA1761117.1"/>
    <property type="molecule type" value="Genomic_DNA"/>
</dbReference>
<feature type="domain" description="YdbS-like PH" evidence="2">
    <location>
        <begin position="250"/>
        <end position="314"/>
    </location>
</feature>
<dbReference type="InterPro" id="IPR014529">
    <property type="entry name" value="UCP026631"/>
</dbReference>
<evidence type="ECO:0000256" key="1">
    <source>
        <dbReference type="SAM" id="Phobius"/>
    </source>
</evidence>
<feature type="domain" description="YdbS-like PH" evidence="2">
    <location>
        <begin position="66"/>
        <end position="144"/>
    </location>
</feature>
<evidence type="ECO:0000259" key="2">
    <source>
        <dbReference type="Pfam" id="PF03703"/>
    </source>
</evidence>
<organism evidence="3 4">
    <name type="scientific">Luedemannella helvata</name>
    <dbReference type="NCBI Taxonomy" id="349315"/>
    <lineage>
        <taxon>Bacteria</taxon>
        <taxon>Bacillati</taxon>
        <taxon>Actinomycetota</taxon>
        <taxon>Actinomycetes</taxon>
        <taxon>Micromonosporales</taxon>
        <taxon>Micromonosporaceae</taxon>
        <taxon>Luedemannella</taxon>
    </lineage>
</organism>
<protein>
    <submittedName>
        <fullName evidence="3">PH domain-containing protein</fullName>
    </submittedName>
</protein>
<dbReference type="PIRSF" id="PIRSF026631">
    <property type="entry name" value="UCP026631"/>
    <property type="match status" value="1"/>
</dbReference>
<proteinExistence type="predicted"/>
<feature type="transmembrane region" description="Helical" evidence="1">
    <location>
        <begin position="221"/>
        <end position="239"/>
    </location>
</feature>
<sequence length="444" mass="48107">MTAPGPAPEPRQRLHPLTPLLRSFRMFALAVAAISWQGYSNLGTARWLIAVAGVLVVTLTASLISWLTTGYHIVDQELRSYEGLLNRRARAIPLARLQSVEVVRSALARVFGLAELRLEVVGGAKTEAPLAFLTVGQATALRARLLAAATAARGTAPAAATATAAEGEPESDAAPVEEQLLHRVANRDLVISQLLRPQWWFVPVAAVMPIVFFVSEGRISFIGVASTLTAVLGVLLAPIRTVLGDWGFTVAAGGDGLRVRRGALEKRSQTVPLGRVQAVTVTWPWLWRSRGWVRVKMDIAGSAVSIEDNERTGTLLPVGTVSDARRLITETLPGFELTTVSISLAPRRARWLSPLAYRVLGYGRTEHAFVVQQGLITRELTAASLARVQSVRVRQGPLERRLGLASVFVDLAGGRSVTAWHRDVNEARELANDLAEQARAARRH</sequence>
<dbReference type="RefSeq" id="WP_344082915.1">
    <property type="nucleotide sequence ID" value="NZ_BAAALS010000016.1"/>
</dbReference>
<feature type="transmembrane region" description="Helical" evidence="1">
    <location>
        <begin position="45"/>
        <end position="69"/>
    </location>
</feature>
<gene>
    <name evidence="3" type="ORF">GCM10009681_35370</name>
</gene>
<evidence type="ECO:0000313" key="3">
    <source>
        <dbReference type="EMBL" id="GAA1761117.1"/>
    </source>
</evidence>
<feature type="transmembrane region" description="Helical" evidence="1">
    <location>
        <begin position="199"/>
        <end position="215"/>
    </location>
</feature>
<evidence type="ECO:0000313" key="4">
    <source>
        <dbReference type="Proteomes" id="UP001500655"/>
    </source>
</evidence>
<accession>A0ABP4WV75</accession>